<dbReference type="AlphaFoldDB" id="A0AA47MV56"/>
<dbReference type="PANTHER" id="PTHR31025">
    <property type="entry name" value="SI:CH211-196P9.1-RELATED"/>
    <property type="match status" value="1"/>
</dbReference>
<dbReference type="EMBL" id="JAOPHQ010002329">
    <property type="protein sequence ID" value="KAK0147238.1"/>
    <property type="molecule type" value="Genomic_DNA"/>
</dbReference>
<organism evidence="1 2">
    <name type="scientific">Merluccius polli</name>
    <name type="common">Benguela hake</name>
    <name type="synonym">Merluccius cadenati</name>
    <dbReference type="NCBI Taxonomy" id="89951"/>
    <lineage>
        <taxon>Eukaryota</taxon>
        <taxon>Metazoa</taxon>
        <taxon>Chordata</taxon>
        <taxon>Craniata</taxon>
        <taxon>Vertebrata</taxon>
        <taxon>Euteleostomi</taxon>
        <taxon>Actinopterygii</taxon>
        <taxon>Neopterygii</taxon>
        <taxon>Teleostei</taxon>
        <taxon>Neoteleostei</taxon>
        <taxon>Acanthomorphata</taxon>
        <taxon>Zeiogadaria</taxon>
        <taxon>Gadariae</taxon>
        <taxon>Gadiformes</taxon>
        <taxon>Gadoidei</taxon>
        <taxon>Merlucciidae</taxon>
        <taxon>Merluccius</taxon>
    </lineage>
</organism>
<dbReference type="Proteomes" id="UP001174136">
    <property type="component" value="Unassembled WGS sequence"/>
</dbReference>
<dbReference type="PANTHER" id="PTHR31025:SF9">
    <property type="entry name" value="SI:DKEY-286J15.1"/>
    <property type="match status" value="1"/>
</dbReference>
<name>A0AA47MV56_MERPO</name>
<protein>
    <submittedName>
        <fullName evidence="1">Uncharacterized protein</fullName>
    </submittedName>
</protein>
<sequence>MHDILEGIGPYEVKLVLSALIDQKHLSLEKLNNRITSFDYGFSDRDIRRILSATIQGRAIVQSLDNSNLILTKERRQLVRLLVSHLMETYGETPTADTKKTLASSLVQAFPSLADSSACGSDIWYAMGRKHLPATGFLEERLRNIRKRMRASHRLSKEEDCPCPSPTLLPAPSISQERAEQMVEWLRTNSSPSSQVEDFMSSTAIYRAEWVRKNNSSTIEDVIKEFPRLICPGMIAQDFQIVYREAAPKLFEMWELSFADKVLRLLQKEGKLTVDAASLTQDSKTYMSLRLLPSLMPLPVFRVGKNTSRANMADVKKAFIDVRPVGTNIVEYLREAEVNRPYPFVLVLGGEEVVHQDFNPPQVFFSTARVNSAGAARPVYTDRDSPASTFPRRRVPLEGRRAAALCVLLQTDRSCPPRRLESRLSVLGCCRNMAGSMEEDPLPMLI</sequence>
<reference evidence="1" key="1">
    <citation type="journal article" date="2023" name="Front. Mar. Sci.">
        <title>A new Merluccius polli reference genome to investigate the effects of global change in West African waters.</title>
        <authorList>
            <person name="Mateo J.L."/>
            <person name="Blanco-Fernandez C."/>
            <person name="Garcia-Vazquez E."/>
            <person name="Machado-Schiaffino G."/>
        </authorList>
    </citation>
    <scope>NUCLEOTIDE SEQUENCE</scope>
    <source>
        <strain evidence="1">C29</strain>
        <tissue evidence="1">Fin</tissue>
    </source>
</reference>
<evidence type="ECO:0000313" key="1">
    <source>
        <dbReference type="EMBL" id="KAK0147238.1"/>
    </source>
</evidence>
<proteinExistence type="predicted"/>
<comment type="caution">
    <text evidence="1">The sequence shown here is derived from an EMBL/GenBank/DDBJ whole genome shotgun (WGS) entry which is preliminary data.</text>
</comment>
<accession>A0AA47MV56</accession>
<evidence type="ECO:0000313" key="2">
    <source>
        <dbReference type="Proteomes" id="UP001174136"/>
    </source>
</evidence>
<keyword evidence="2" id="KW-1185">Reference proteome</keyword>
<gene>
    <name evidence="1" type="ORF">N1851_013353</name>
</gene>